<organism evidence="3 4">
    <name type="scientific">Candidatus Alectryocaccomicrobium excrementavium</name>
    <dbReference type="NCBI Taxonomy" id="2840668"/>
    <lineage>
        <taxon>Bacteria</taxon>
        <taxon>Bacillati</taxon>
        <taxon>Bacillota</taxon>
        <taxon>Clostridia</taxon>
        <taxon>Candidatus Alectryocaccomicrobium</taxon>
    </lineage>
</organism>
<dbReference type="InterPro" id="IPR007557">
    <property type="entry name" value="PSP1_C"/>
</dbReference>
<dbReference type="InterPro" id="IPR047767">
    <property type="entry name" value="PSP1-like"/>
</dbReference>
<dbReference type="AlphaFoldDB" id="A0A9D1K6Z8"/>
<evidence type="ECO:0000256" key="1">
    <source>
        <dbReference type="SAM" id="MobiDB-lite"/>
    </source>
</evidence>
<feature type="compositionally biased region" description="Basic and acidic residues" evidence="1">
    <location>
        <begin position="267"/>
        <end position="283"/>
    </location>
</feature>
<gene>
    <name evidence="3" type="ORF">IAA84_05130</name>
</gene>
<evidence type="ECO:0000313" key="4">
    <source>
        <dbReference type="Proteomes" id="UP000824140"/>
    </source>
</evidence>
<dbReference type="PROSITE" id="PS51411">
    <property type="entry name" value="PSP1_C"/>
    <property type="match status" value="1"/>
</dbReference>
<feature type="region of interest" description="Disordered" evidence="1">
    <location>
        <begin position="267"/>
        <end position="335"/>
    </location>
</feature>
<evidence type="ECO:0000259" key="2">
    <source>
        <dbReference type="PROSITE" id="PS51411"/>
    </source>
</evidence>
<reference evidence="3" key="1">
    <citation type="submission" date="2020-10" db="EMBL/GenBank/DDBJ databases">
        <authorList>
            <person name="Gilroy R."/>
        </authorList>
    </citation>
    <scope>NUCLEOTIDE SEQUENCE</scope>
    <source>
        <strain evidence="3">13766</strain>
    </source>
</reference>
<feature type="domain" description="PSP1 C-terminal" evidence="2">
    <location>
        <begin position="61"/>
        <end position="146"/>
    </location>
</feature>
<protein>
    <submittedName>
        <fullName evidence="3">Stage 0 sporulation family protein</fullName>
    </submittedName>
</protein>
<dbReference type="Proteomes" id="UP000824140">
    <property type="component" value="Unassembled WGS sequence"/>
</dbReference>
<feature type="compositionally biased region" description="Basic residues" evidence="1">
    <location>
        <begin position="297"/>
        <end position="307"/>
    </location>
</feature>
<dbReference type="EMBL" id="DVJN01000099">
    <property type="protein sequence ID" value="HIS92383.1"/>
    <property type="molecule type" value="Genomic_DNA"/>
</dbReference>
<accession>A0A9D1K6Z8</accession>
<dbReference type="PANTHER" id="PTHR43830">
    <property type="entry name" value="PROTEIN PSP1"/>
    <property type="match status" value="1"/>
</dbReference>
<proteinExistence type="predicted"/>
<dbReference type="PANTHER" id="PTHR43830:SF3">
    <property type="entry name" value="PROTEIN PSP1"/>
    <property type="match status" value="1"/>
</dbReference>
<dbReference type="GO" id="GO:0005737">
    <property type="term" value="C:cytoplasm"/>
    <property type="evidence" value="ECO:0007669"/>
    <property type="project" value="TreeGrafter"/>
</dbReference>
<dbReference type="NCBIfam" id="NF041131">
    <property type="entry name" value="RicT_YaaT_fam"/>
    <property type="match status" value="1"/>
</dbReference>
<evidence type="ECO:0000313" key="3">
    <source>
        <dbReference type="EMBL" id="HIS92383.1"/>
    </source>
</evidence>
<reference evidence="3" key="2">
    <citation type="journal article" date="2021" name="PeerJ">
        <title>Extensive microbial diversity within the chicken gut microbiome revealed by metagenomics and culture.</title>
        <authorList>
            <person name="Gilroy R."/>
            <person name="Ravi A."/>
            <person name="Getino M."/>
            <person name="Pursley I."/>
            <person name="Horton D.L."/>
            <person name="Alikhan N.F."/>
            <person name="Baker D."/>
            <person name="Gharbi K."/>
            <person name="Hall N."/>
            <person name="Watson M."/>
            <person name="Adriaenssens E.M."/>
            <person name="Foster-Nyarko E."/>
            <person name="Jarju S."/>
            <person name="Secka A."/>
            <person name="Antonio M."/>
            <person name="Oren A."/>
            <person name="Chaudhuri R.R."/>
            <person name="La Ragione R."/>
            <person name="Hildebrand F."/>
            <person name="Pallen M.J."/>
        </authorList>
    </citation>
    <scope>NUCLEOTIDE SEQUENCE</scope>
    <source>
        <strain evidence="3">13766</strain>
    </source>
</reference>
<sequence>MATVIAVRFQKAGKLYYFDPAGIWANPGDHVIVETVRGIELGEVITSAREVPDEAIVAPLKNVLRLATEEDLRRAEANAKNEKMAFDLCLEKIAARKLEMKLISVEYTFDNSKVIFYFTANGRVDFRELVKDLASVLKTRIELRQIGVRDEAKMLGGLGSCGRPICCGTFLSDFQPVSIKMAKEQNLSLNPTKISGQCGRLMCCLKYEQDYYEETLKKLPKVGKEVLTPDGVGNIVDINVLRERVKVKLRLSDDTFDVREYDIDDVKRVEGKPAPRPEPKKPENAPPRAQAEEAPKAARKRYPRQKAPKNLSTDQFIERERERERKNTGAAEAED</sequence>
<name>A0A9D1K6Z8_9FIRM</name>
<feature type="compositionally biased region" description="Basic and acidic residues" evidence="1">
    <location>
        <begin position="316"/>
        <end position="327"/>
    </location>
</feature>
<comment type="caution">
    <text evidence="3">The sequence shown here is derived from an EMBL/GenBank/DDBJ whole genome shotgun (WGS) entry which is preliminary data.</text>
</comment>
<dbReference type="Pfam" id="PF04468">
    <property type="entry name" value="PSP1"/>
    <property type="match status" value="1"/>
</dbReference>